<dbReference type="RefSeq" id="WP_106256894.1">
    <property type="nucleotide sequence ID" value="NZ_CAWNSW010000004.1"/>
</dbReference>
<dbReference type="Proteomes" id="UP000239576">
    <property type="component" value="Unassembled WGS sequence"/>
</dbReference>
<organism evidence="1 2">
    <name type="scientific">Stenomitos frigidus ULC18</name>
    <dbReference type="NCBI Taxonomy" id="2107698"/>
    <lineage>
        <taxon>Bacteria</taxon>
        <taxon>Bacillati</taxon>
        <taxon>Cyanobacteriota</taxon>
        <taxon>Cyanophyceae</taxon>
        <taxon>Leptolyngbyales</taxon>
        <taxon>Leptolyngbyaceae</taxon>
        <taxon>Stenomitos</taxon>
    </lineage>
</organism>
<dbReference type="InterPro" id="IPR008949">
    <property type="entry name" value="Isoprenoid_synthase_dom_sf"/>
</dbReference>
<dbReference type="InterPro" id="IPR002060">
    <property type="entry name" value="Squ/phyt_synthse"/>
</dbReference>
<protein>
    <submittedName>
        <fullName evidence="1">Phytoene/squalene synthetase</fullName>
    </submittedName>
</protein>
<dbReference type="EMBL" id="PVWK01000081">
    <property type="protein sequence ID" value="PSB28294.1"/>
    <property type="molecule type" value="Genomic_DNA"/>
</dbReference>
<dbReference type="SUPFAM" id="SSF48576">
    <property type="entry name" value="Terpenoid synthases"/>
    <property type="match status" value="1"/>
</dbReference>
<evidence type="ECO:0000313" key="2">
    <source>
        <dbReference type="Proteomes" id="UP000239576"/>
    </source>
</evidence>
<comment type="caution">
    <text evidence="1">The sequence shown here is derived from an EMBL/GenBank/DDBJ whole genome shotgun (WGS) entry which is preliminary data.</text>
</comment>
<proteinExistence type="predicted"/>
<dbReference type="Pfam" id="PF00494">
    <property type="entry name" value="SQS_PSY"/>
    <property type="match status" value="1"/>
</dbReference>
<evidence type="ECO:0000313" key="1">
    <source>
        <dbReference type="EMBL" id="PSB28294.1"/>
    </source>
</evidence>
<dbReference type="AlphaFoldDB" id="A0A2T1E6J0"/>
<reference evidence="2" key="1">
    <citation type="submission" date="2018-02" db="EMBL/GenBank/DDBJ databases">
        <authorList>
            <person name="Moore K."/>
            <person name="Momper L."/>
        </authorList>
    </citation>
    <scope>NUCLEOTIDE SEQUENCE [LARGE SCALE GENOMIC DNA]</scope>
    <source>
        <strain evidence="2">ULC18</strain>
    </source>
</reference>
<sequence length="351" mass="41216">MNGSTISGLVGSSEHDAIADDSLKDEDNAAWVMELEPCVREAWIERIGWIRLIDRLAENELVDSSSSEFRKFYSSWKWLLLWGRVKPGCAYQEVLNRICTLWFGTFSSPVDRLSIWSWNRYLKAIERYHEHDLIIDTLEQYEVMLKDLGGAYFQVLPFLDQPYWQAACYFGALDQFFNNLRDIQEDAQRGICYIPADVLIQFGVTREEIIQQTALQNPSYTKMMEFLLDSYLTGLRQKAYPLIMAENLHPSWTILRDWSVHRYHRIERIFRDCNFDYTQFPKLYWAEVQQDLPLLIGQLHQQQPMMRSPAKRFLGRDTSTMPPLLRAIGRKVIRVIGMVLQRPSFFGQESS</sequence>
<accession>A0A2T1E6J0</accession>
<keyword evidence="2" id="KW-1185">Reference proteome</keyword>
<reference evidence="1 2" key="2">
    <citation type="submission" date="2018-03" db="EMBL/GenBank/DDBJ databases">
        <title>The ancient ancestry and fast evolution of plastids.</title>
        <authorList>
            <person name="Moore K.R."/>
            <person name="Magnabosco C."/>
            <person name="Momper L."/>
            <person name="Gold D.A."/>
            <person name="Bosak T."/>
            <person name="Fournier G.P."/>
        </authorList>
    </citation>
    <scope>NUCLEOTIDE SEQUENCE [LARGE SCALE GENOMIC DNA]</scope>
    <source>
        <strain evidence="1 2">ULC18</strain>
    </source>
</reference>
<dbReference type="Gene3D" id="1.10.600.10">
    <property type="entry name" value="Farnesyl Diphosphate Synthase"/>
    <property type="match status" value="1"/>
</dbReference>
<dbReference type="OrthoDB" id="9814909at2"/>
<gene>
    <name evidence="1" type="ORF">C7B82_13930</name>
</gene>
<name>A0A2T1E6J0_9CYAN</name>